<dbReference type="EMBL" id="JADGJD010000357">
    <property type="protein sequence ID" value="KAJ3051801.1"/>
    <property type="molecule type" value="Genomic_DNA"/>
</dbReference>
<keyword evidence="1" id="KW-0472">Membrane</keyword>
<dbReference type="AlphaFoldDB" id="A0AAD5SDF0"/>
<keyword evidence="3" id="KW-1185">Reference proteome</keyword>
<sequence>MEERHRVLSYEAGYTIVLIYMASYLVKHIAVSAINERLRSWDAITVYLALAVGASLIGLYHITRRYHRDAHALYGFICMGTTTVICLAFLWQGIPNFKKCCTYNAPDLYTPKEMSTERAKFYEAVCPVTTQMFNVGLLFRLPFIYQSFFAALLPLVAIAAIEAQSVFWPFNFGLCFIVSVAVSYATEVQQRRVVRLEMLLQDKMWGLYKTSGEREMFEKGGMIKRSSQMYDGGGLGGKSRSRMFGDLEVRGVQRVDL</sequence>
<evidence type="ECO:0000313" key="3">
    <source>
        <dbReference type="Proteomes" id="UP001212841"/>
    </source>
</evidence>
<protein>
    <submittedName>
        <fullName evidence="2">Uncharacterized protein</fullName>
    </submittedName>
</protein>
<reference evidence="2" key="1">
    <citation type="submission" date="2020-05" db="EMBL/GenBank/DDBJ databases">
        <title>Phylogenomic resolution of chytrid fungi.</title>
        <authorList>
            <person name="Stajich J.E."/>
            <person name="Amses K."/>
            <person name="Simmons R."/>
            <person name="Seto K."/>
            <person name="Myers J."/>
            <person name="Bonds A."/>
            <person name="Quandt C.A."/>
            <person name="Barry K."/>
            <person name="Liu P."/>
            <person name="Grigoriev I."/>
            <person name="Longcore J.E."/>
            <person name="James T.Y."/>
        </authorList>
    </citation>
    <scope>NUCLEOTIDE SEQUENCE</scope>
    <source>
        <strain evidence="2">JEL0318</strain>
    </source>
</reference>
<feature type="transmembrane region" description="Helical" evidence="1">
    <location>
        <begin position="72"/>
        <end position="91"/>
    </location>
</feature>
<keyword evidence="1" id="KW-0812">Transmembrane</keyword>
<feature type="transmembrane region" description="Helical" evidence="1">
    <location>
        <begin position="41"/>
        <end position="60"/>
    </location>
</feature>
<evidence type="ECO:0000256" key="1">
    <source>
        <dbReference type="SAM" id="Phobius"/>
    </source>
</evidence>
<dbReference type="Proteomes" id="UP001212841">
    <property type="component" value="Unassembled WGS sequence"/>
</dbReference>
<organism evidence="2 3">
    <name type="scientific">Rhizophlyctis rosea</name>
    <dbReference type="NCBI Taxonomy" id="64517"/>
    <lineage>
        <taxon>Eukaryota</taxon>
        <taxon>Fungi</taxon>
        <taxon>Fungi incertae sedis</taxon>
        <taxon>Chytridiomycota</taxon>
        <taxon>Chytridiomycota incertae sedis</taxon>
        <taxon>Chytridiomycetes</taxon>
        <taxon>Rhizophlyctidales</taxon>
        <taxon>Rhizophlyctidaceae</taxon>
        <taxon>Rhizophlyctis</taxon>
    </lineage>
</organism>
<feature type="transmembrane region" description="Helical" evidence="1">
    <location>
        <begin position="143"/>
        <end position="161"/>
    </location>
</feature>
<feature type="transmembrane region" description="Helical" evidence="1">
    <location>
        <begin position="12"/>
        <end position="34"/>
    </location>
</feature>
<proteinExistence type="predicted"/>
<name>A0AAD5SDF0_9FUNG</name>
<gene>
    <name evidence="2" type="ORF">HK097_007180</name>
</gene>
<keyword evidence="1" id="KW-1133">Transmembrane helix</keyword>
<evidence type="ECO:0000313" key="2">
    <source>
        <dbReference type="EMBL" id="KAJ3051801.1"/>
    </source>
</evidence>
<comment type="caution">
    <text evidence="2">The sequence shown here is derived from an EMBL/GenBank/DDBJ whole genome shotgun (WGS) entry which is preliminary data.</text>
</comment>
<feature type="transmembrane region" description="Helical" evidence="1">
    <location>
        <begin position="167"/>
        <end position="186"/>
    </location>
</feature>
<accession>A0AAD5SDF0</accession>